<protein>
    <submittedName>
        <fullName evidence="2">Uncharacterized protein</fullName>
    </submittedName>
</protein>
<name>A0ABN9RSM8_9DINO</name>
<keyword evidence="3" id="KW-1185">Reference proteome</keyword>
<organism evidence="2 3">
    <name type="scientific">Prorocentrum cordatum</name>
    <dbReference type="NCBI Taxonomy" id="2364126"/>
    <lineage>
        <taxon>Eukaryota</taxon>
        <taxon>Sar</taxon>
        <taxon>Alveolata</taxon>
        <taxon>Dinophyceae</taxon>
        <taxon>Prorocentrales</taxon>
        <taxon>Prorocentraceae</taxon>
        <taxon>Prorocentrum</taxon>
    </lineage>
</organism>
<dbReference type="Proteomes" id="UP001189429">
    <property type="component" value="Unassembled WGS sequence"/>
</dbReference>
<gene>
    <name evidence="2" type="ORF">PCOR1329_LOCUS23344</name>
</gene>
<proteinExistence type="predicted"/>
<feature type="region of interest" description="Disordered" evidence="1">
    <location>
        <begin position="38"/>
        <end position="79"/>
    </location>
</feature>
<accession>A0ABN9RSM8</accession>
<reference evidence="2" key="1">
    <citation type="submission" date="2023-10" db="EMBL/GenBank/DDBJ databases">
        <authorList>
            <person name="Chen Y."/>
            <person name="Shah S."/>
            <person name="Dougan E. K."/>
            <person name="Thang M."/>
            <person name="Chan C."/>
        </authorList>
    </citation>
    <scope>NUCLEOTIDE SEQUENCE [LARGE SCALE GENOMIC DNA]</scope>
</reference>
<evidence type="ECO:0000313" key="3">
    <source>
        <dbReference type="Proteomes" id="UP001189429"/>
    </source>
</evidence>
<sequence>VYAARARSKDSEKLVELEIMEGLRGRARDVVQDMRITDTEKGKRGCAEPPRFGGRRASASADCGPRGLAARGGVAGRQRETRIAARIQPAERSNRRGPGETGAPFPLKLLSAAAVDGAEAAPAICRLKGGASGPSDIAMIRRRTSAASTSEWAELFAHPARPLPPVPESPESRPEAKVKVANGEAKARQSQLVATRRGVEMDGVVGQEGAGMCIAVGLAEGAQSAGSEVWRPRVAGEPGKLVIEPAVELSKRGSSAEPRILPVSFLDGLGGAAASIARAGIAIAGCSSSETDQRGQAGAALALAWSGWDSRRPRLNWSSRGKSALVPPGVIVEPEASYNLISPLEVELGQNIAEASFRGSTAELEVKDLLGETVEFSQDPVRETSSGSEMAEVSRAIAGKSGRAGPAHLRQKAVSAPLGHRTRATLFRRSKVMRLHSSQAYWSELEPLDLAG</sequence>
<dbReference type="EMBL" id="CAUYUJ010007891">
    <property type="protein sequence ID" value="CAK0822285.1"/>
    <property type="molecule type" value="Genomic_DNA"/>
</dbReference>
<feature type="region of interest" description="Disordered" evidence="1">
    <location>
        <begin position="84"/>
        <end position="103"/>
    </location>
</feature>
<feature type="non-terminal residue" evidence="2">
    <location>
        <position position="1"/>
    </location>
</feature>
<comment type="caution">
    <text evidence="2">The sequence shown here is derived from an EMBL/GenBank/DDBJ whole genome shotgun (WGS) entry which is preliminary data.</text>
</comment>
<feature type="non-terminal residue" evidence="2">
    <location>
        <position position="452"/>
    </location>
</feature>
<evidence type="ECO:0000313" key="2">
    <source>
        <dbReference type="EMBL" id="CAK0822285.1"/>
    </source>
</evidence>
<evidence type="ECO:0000256" key="1">
    <source>
        <dbReference type="SAM" id="MobiDB-lite"/>
    </source>
</evidence>